<feature type="domain" description="Glutamate/phenylalanine/leucine/valine/L-tryptophan dehydrogenase C-terminal" evidence="5">
    <location>
        <begin position="188"/>
        <end position="475"/>
    </location>
</feature>
<dbReference type="SMART" id="SM00839">
    <property type="entry name" value="ELFV_dehydrog"/>
    <property type="match status" value="1"/>
</dbReference>
<comment type="caution">
    <text evidence="6">The sequence shown here is derived from an EMBL/GenBank/DDBJ whole genome shotgun (WGS) entry which is preliminary data.</text>
</comment>
<keyword evidence="2 3" id="KW-0560">Oxidoreductase</keyword>
<dbReference type="PIRSF" id="PIRSF000185">
    <property type="entry name" value="Glu_DH"/>
    <property type="match status" value="1"/>
</dbReference>
<dbReference type="EMBL" id="JBHSWA010000001">
    <property type="protein sequence ID" value="MFC6640611.1"/>
    <property type="molecule type" value="Genomic_DNA"/>
</dbReference>
<evidence type="ECO:0000256" key="2">
    <source>
        <dbReference type="ARBA" id="ARBA00023002"/>
    </source>
</evidence>
<evidence type="ECO:0000256" key="3">
    <source>
        <dbReference type="PIRNR" id="PIRNR000185"/>
    </source>
</evidence>
<dbReference type="Gene3D" id="3.40.50.10860">
    <property type="entry name" value="Leucine Dehydrogenase, chain A, domain 1"/>
    <property type="match status" value="1"/>
</dbReference>
<proteinExistence type="inferred from homology"/>
<comment type="similarity">
    <text evidence="1 3 4">Belongs to the Glu/Leu/Phe/Val dehydrogenases family.</text>
</comment>
<dbReference type="SUPFAM" id="SSF53223">
    <property type="entry name" value="Aminoacid dehydrogenase-like, N-terminal domain"/>
    <property type="match status" value="1"/>
</dbReference>
<dbReference type="InterPro" id="IPR046346">
    <property type="entry name" value="Aminoacid_DH-like_N_sf"/>
</dbReference>
<dbReference type="InterPro" id="IPR006095">
    <property type="entry name" value="Glu/Leu/Phe/Val/Trp_DH"/>
</dbReference>
<dbReference type="SUPFAM" id="SSF51735">
    <property type="entry name" value="NAD(P)-binding Rossmann-fold domains"/>
    <property type="match status" value="1"/>
</dbReference>
<accession>A0ABW1YUS9</accession>
<gene>
    <name evidence="6" type="ORF">ACFQAU_01530</name>
</gene>
<dbReference type="InterPro" id="IPR014362">
    <property type="entry name" value="Glu_DH"/>
</dbReference>
<evidence type="ECO:0000256" key="4">
    <source>
        <dbReference type="RuleBase" id="RU004417"/>
    </source>
</evidence>
<dbReference type="InterPro" id="IPR006096">
    <property type="entry name" value="Glu/Leu/Phe/Val/Trp_DH_C"/>
</dbReference>
<dbReference type="Gene3D" id="3.40.50.720">
    <property type="entry name" value="NAD(P)-binding Rossmann-like Domain"/>
    <property type="match status" value="1"/>
</dbReference>
<dbReference type="Proteomes" id="UP001596403">
    <property type="component" value="Unassembled WGS sequence"/>
</dbReference>
<sequence>MNPANEPSFRDSVDLMFNRAVALMDLPPGLEEKIRVCNATYTVRFGVRLRGRMHTFTGYRSVHSEHMEPVKGGIRYSMAVNQNEVEALAALMTYKCALVEAPFGGSKGGLCIDPRDYDEHELELITRRFAYELIKRDMINPAQNVPAPDMGTGEREMAWIADQYKRMNTTDINGVACVTGKPINAGGIQGRTEATGRGVQYALQAFFRDPEGLKKAGLSGKLEGKRVIIQGLGNVGYHAAKFLSEEDGAKITAIIERDGALHSEDGLNVEAVHKWIEKHGSIKGYADAKFEEDGAKFLEAECDILIPAALEGVINLSNAERIQAPLIIEAANGPVTAGADEVLRKKGTVIVPDMYANAGGVTVSYFEWVKNLSHIRFGRMQRRAEESRHQLVVDELERLSADKQLGWTLSPNFKEKYLRGAGELELVRSGLDDTMRTAYEAMAHVWHSRDDVDDLRTAAYLVSIEKVAASYHAKGL</sequence>
<dbReference type="GO" id="GO:0016491">
    <property type="term" value="F:oxidoreductase activity"/>
    <property type="evidence" value="ECO:0007669"/>
    <property type="project" value="UniProtKB-KW"/>
</dbReference>
<keyword evidence="7" id="KW-1185">Reference proteome</keyword>
<dbReference type="CDD" id="cd01076">
    <property type="entry name" value="NAD_bind_1_Glu_DH"/>
    <property type="match status" value="1"/>
</dbReference>
<dbReference type="InterPro" id="IPR036291">
    <property type="entry name" value="NAD(P)-bd_dom_sf"/>
</dbReference>
<evidence type="ECO:0000313" key="6">
    <source>
        <dbReference type="EMBL" id="MFC6640611.1"/>
    </source>
</evidence>
<dbReference type="PANTHER" id="PTHR11606">
    <property type="entry name" value="GLUTAMATE DEHYDROGENASE"/>
    <property type="match status" value="1"/>
</dbReference>
<protein>
    <recommendedName>
        <fullName evidence="3">Glutamate dehydrogenase</fullName>
    </recommendedName>
</protein>
<dbReference type="Pfam" id="PF00208">
    <property type="entry name" value="ELFV_dehydrog"/>
    <property type="match status" value="1"/>
</dbReference>
<name>A0ABW1YUS9_9RHOB</name>
<organism evidence="6 7">
    <name type="scientific">Sulfitobacter profundi</name>
    <dbReference type="NCBI Taxonomy" id="2679961"/>
    <lineage>
        <taxon>Bacteria</taxon>
        <taxon>Pseudomonadati</taxon>
        <taxon>Pseudomonadota</taxon>
        <taxon>Alphaproteobacteria</taxon>
        <taxon>Rhodobacterales</taxon>
        <taxon>Roseobacteraceae</taxon>
        <taxon>Sulfitobacter</taxon>
    </lineage>
</organism>
<dbReference type="InterPro" id="IPR033922">
    <property type="entry name" value="NAD_bind_Glu_DH"/>
</dbReference>
<evidence type="ECO:0000259" key="5">
    <source>
        <dbReference type="SMART" id="SM00839"/>
    </source>
</evidence>
<dbReference type="Pfam" id="PF02812">
    <property type="entry name" value="ELFV_dehydrog_N"/>
    <property type="match status" value="1"/>
</dbReference>
<reference evidence="7" key="1">
    <citation type="journal article" date="2019" name="Int. J. Syst. Evol. Microbiol.">
        <title>The Global Catalogue of Microorganisms (GCM) 10K type strain sequencing project: providing services to taxonomists for standard genome sequencing and annotation.</title>
        <authorList>
            <consortium name="The Broad Institute Genomics Platform"/>
            <consortium name="The Broad Institute Genome Sequencing Center for Infectious Disease"/>
            <person name="Wu L."/>
            <person name="Ma J."/>
        </authorList>
    </citation>
    <scope>NUCLEOTIDE SEQUENCE [LARGE SCALE GENOMIC DNA]</scope>
    <source>
        <strain evidence="7">NBRC 111368</strain>
    </source>
</reference>
<dbReference type="PRINTS" id="PR00082">
    <property type="entry name" value="GLFDHDRGNASE"/>
</dbReference>
<dbReference type="RefSeq" id="WP_120350664.1">
    <property type="nucleotide sequence ID" value="NZ_JBHSWA010000001.1"/>
</dbReference>
<evidence type="ECO:0000256" key="1">
    <source>
        <dbReference type="ARBA" id="ARBA00006382"/>
    </source>
</evidence>
<evidence type="ECO:0000313" key="7">
    <source>
        <dbReference type="Proteomes" id="UP001596403"/>
    </source>
</evidence>
<dbReference type="PANTHER" id="PTHR11606:SF13">
    <property type="entry name" value="GLUTAMATE DEHYDROGENASE 1, MITOCHONDRIAL"/>
    <property type="match status" value="1"/>
</dbReference>
<dbReference type="InterPro" id="IPR006097">
    <property type="entry name" value="Glu/Leu/Phe/Val/Trp_DH_dimer"/>
</dbReference>